<keyword evidence="1 5" id="KW-0963">Cytoplasm</keyword>
<accession>A0A255XWL4</accession>
<dbReference type="PANTHER" id="PTHR34389">
    <property type="entry name" value="L-RHAMNOSE MUTAROTASE"/>
    <property type="match status" value="1"/>
</dbReference>
<comment type="similarity">
    <text evidence="5">Belongs to the rhamnose mutarotase family.</text>
</comment>
<evidence type="ECO:0000313" key="7">
    <source>
        <dbReference type="EMBL" id="OYQ20774.1"/>
    </source>
</evidence>
<evidence type="ECO:0000256" key="1">
    <source>
        <dbReference type="ARBA" id="ARBA00022490"/>
    </source>
</evidence>
<keyword evidence="4 5" id="KW-0684">Rhamnose metabolism</keyword>
<evidence type="ECO:0000313" key="8">
    <source>
        <dbReference type="Proteomes" id="UP000216361"/>
    </source>
</evidence>
<name>A0A255XWL4_9PROT</name>
<reference evidence="7 8" key="1">
    <citation type="submission" date="2017-07" db="EMBL/GenBank/DDBJ databases">
        <title>Elstera cyanobacteriorum sp. nov., a novel bacterium isolated from cyanobacterial aggregates in a eutrophic lake.</title>
        <authorList>
            <person name="Cai H."/>
        </authorList>
    </citation>
    <scope>NUCLEOTIDE SEQUENCE [LARGE SCALE GENOMIC DNA]</scope>
    <source>
        <strain evidence="7 8">TH019</strain>
    </source>
</reference>
<dbReference type="RefSeq" id="WP_094407641.1">
    <property type="nucleotide sequence ID" value="NZ_BMJZ01000001.1"/>
</dbReference>
<dbReference type="Gene3D" id="3.30.70.100">
    <property type="match status" value="1"/>
</dbReference>
<sequence length="104" mass="12015">MDKIAFAMQLKPGNEVEYQRRHDAIWPELSALLKDAGIADYSIFLDPHSLTLFGVLRRADGHGMDRLPEHPIMQRWWAYMADLMETNPDQSPVVRPLPCVFHLD</sequence>
<dbReference type="Proteomes" id="UP000216361">
    <property type="component" value="Unassembled WGS sequence"/>
</dbReference>
<dbReference type="OrthoDB" id="9799608at2"/>
<dbReference type="InterPro" id="IPR011008">
    <property type="entry name" value="Dimeric_a/b-barrel"/>
</dbReference>
<feature type="binding site" evidence="5">
    <location>
        <begin position="76"/>
        <end position="77"/>
    </location>
    <ligand>
        <name>substrate</name>
    </ligand>
</feature>
<evidence type="ECO:0000256" key="5">
    <source>
        <dbReference type="HAMAP-Rule" id="MF_01663"/>
    </source>
</evidence>
<keyword evidence="3 5" id="KW-0119">Carbohydrate metabolism</keyword>
<comment type="caution">
    <text evidence="7">The sequence shown here is derived from an EMBL/GenBank/DDBJ whole genome shotgun (WGS) entry which is preliminary data.</text>
</comment>
<dbReference type="GO" id="GO:0019301">
    <property type="term" value="P:rhamnose catabolic process"/>
    <property type="evidence" value="ECO:0007669"/>
    <property type="project" value="UniProtKB-UniRule"/>
</dbReference>
<evidence type="ECO:0000256" key="6">
    <source>
        <dbReference type="NCBIfam" id="TIGR02625"/>
    </source>
</evidence>
<feature type="active site" description="Proton donor" evidence="5">
    <location>
        <position position="22"/>
    </location>
</feature>
<dbReference type="EC" id="5.1.3.32" evidence="5 6"/>
<dbReference type="HAMAP" id="MF_01663">
    <property type="entry name" value="L_rham_rotase"/>
    <property type="match status" value="1"/>
</dbReference>
<comment type="pathway">
    <text evidence="5">Carbohydrate metabolism; L-rhamnose metabolism.</text>
</comment>
<comment type="subunit">
    <text evidence="5">Homodimer.</text>
</comment>
<feature type="binding site" evidence="5">
    <location>
        <position position="41"/>
    </location>
    <ligand>
        <name>substrate</name>
    </ligand>
</feature>
<comment type="subcellular location">
    <subcellularLocation>
        <location evidence="5">Cytoplasm</location>
    </subcellularLocation>
</comment>
<feature type="binding site" evidence="5">
    <location>
        <position position="18"/>
    </location>
    <ligand>
        <name>substrate</name>
    </ligand>
</feature>
<gene>
    <name evidence="5 7" type="primary">rhaM</name>
    <name evidence="7" type="ORF">CHR90_03740</name>
</gene>
<dbReference type="Pfam" id="PF05336">
    <property type="entry name" value="rhaM"/>
    <property type="match status" value="1"/>
</dbReference>
<dbReference type="PANTHER" id="PTHR34389:SF2">
    <property type="entry name" value="L-RHAMNOSE MUTAROTASE"/>
    <property type="match status" value="1"/>
</dbReference>
<keyword evidence="8" id="KW-1185">Reference proteome</keyword>
<dbReference type="GO" id="GO:0005737">
    <property type="term" value="C:cytoplasm"/>
    <property type="evidence" value="ECO:0007669"/>
    <property type="project" value="UniProtKB-SubCell"/>
</dbReference>
<dbReference type="InterPro" id="IPR008000">
    <property type="entry name" value="Rham/fucose_mutarotase"/>
</dbReference>
<comment type="catalytic activity">
    <reaction evidence="5">
        <text>alpha-L-rhamnose = beta-L-rhamnose</text>
        <dbReference type="Rhea" id="RHEA:25584"/>
        <dbReference type="ChEBI" id="CHEBI:27586"/>
        <dbReference type="ChEBI" id="CHEBI:27907"/>
        <dbReference type="EC" id="5.1.3.32"/>
    </reaction>
</comment>
<evidence type="ECO:0000256" key="3">
    <source>
        <dbReference type="ARBA" id="ARBA00023277"/>
    </source>
</evidence>
<dbReference type="GO" id="GO:0062192">
    <property type="term" value="F:L-rhamnose mutarotase activity"/>
    <property type="evidence" value="ECO:0007669"/>
    <property type="project" value="UniProtKB-UniRule"/>
</dbReference>
<dbReference type="EMBL" id="NOXS01000026">
    <property type="protein sequence ID" value="OYQ20774.1"/>
    <property type="molecule type" value="Genomic_DNA"/>
</dbReference>
<organism evidence="7 8">
    <name type="scientific">Elstera cyanobacteriorum</name>
    <dbReference type="NCBI Taxonomy" id="2022747"/>
    <lineage>
        <taxon>Bacteria</taxon>
        <taxon>Pseudomonadati</taxon>
        <taxon>Pseudomonadota</taxon>
        <taxon>Alphaproteobacteria</taxon>
        <taxon>Rhodospirillales</taxon>
        <taxon>Rhodospirillaceae</taxon>
        <taxon>Elstera</taxon>
    </lineage>
</organism>
<dbReference type="SUPFAM" id="SSF54909">
    <property type="entry name" value="Dimeric alpha+beta barrel"/>
    <property type="match status" value="1"/>
</dbReference>
<dbReference type="NCBIfam" id="TIGR02625">
    <property type="entry name" value="YiiL_rotase"/>
    <property type="match status" value="1"/>
</dbReference>
<dbReference type="AlphaFoldDB" id="A0A255XWL4"/>
<comment type="function">
    <text evidence="5">Involved in the anomeric conversion of L-rhamnose.</text>
</comment>
<protein>
    <recommendedName>
        <fullName evidence="5 6">L-rhamnose mutarotase</fullName>
        <ecNumber evidence="5 6">5.1.3.32</ecNumber>
    </recommendedName>
    <alternativeName>
        <fullName evidence="5">Rhamnose 1-epimerase</fullName>
    </alternativeName>
    <alternativeName>
        <fullName evidence="5">Type-3 mutarotase</fullName>
    </alternativeName>
</protein>
<dbReference type="UniPathway" id="UPA00125"/>
<proteinExistence type="inferred from homology"/>
<keyword evidence="2 5" id="KW-0413">Isomerase</keyword>
<dbReference type="InterPro" id="IPR013448">
    <property type="entry name" value="L-rhamnose_mutarotase"/>
</dbReference>
<evidence type="ECO:0000256" key="2">
    <source>
        <dbReference type="ARBA" id="ARBA00023235"/>
    </source>
</evidence>
<evidence type="ECO:0000256" key="4">
    <source>
        <dbReference type="ARBA" id="ARBA00023308"/>
    </source>
</evidence>